<dbReference type="PANTHER" id="PTHR21141">
    <property type="entry name" value="60S ACIDIC RIBOSOMAL PROTEIN FAMILY MEMBER"/>
    <property type="match status" value="1"/>
</dbReference>
<feature type="region of interest" description="Disordered" evidence="7">
    <location>
        <begin position="65"/>
        <end position="107"/>
    </location>
</feature>
<dbReference type="FunFam" id="1.10.10.1410:FF:000002">
    <property type="entry name" value="60S acidic ribosomal protein P2"/>
    <property type="match status" value="1"/>
</dbReference>
<evidence type="ECO:0000313" key="8">
    <source>
        <dbReference type="EMBL" id="CAD8229209.1"/>
    </source>
</evidence>
<dbReference type="CDD" id="cd05833">
    <property type="entry name" value="Ribosomal_P2"/>
    <property type="match status" value="1"/>
</dbReference>
<dbReference type="PRINTS" id="PR00456">
    <property type="entry name" value="RIBOSOMALP2"/>
</dbReference>
<comment type="subunit">
    <text evidence="3">P1 and P2 exist as dimers at the large ribosomal subunit.</text>
</comment>
<evidence type="ECO:0000256" key="7">
    <source>
        <dbReference type="SAM" id="MobiDB-lite"/>
    </source>
</evidence>
<evidence type="ECO:0000256" key="1">
    <source>
        <dbReference type="ARBA" id="ARBA00003362"/>
    </source>
</evidence>
<proteinExistence type="inferred from homology"/>
<dbReference type="EMBL" id="HBDZ01001108">
    <property type="protein sequence ID" value="CAD8229209.1"/>
    <property type="molecule type" value="Transcribed_RNA"/>
</dbReference>
<dbReference type="InterPro" id="IPR038716">
    <property type="entry name" value="P1/P2_N_sf"/>
</dbReference>
<reference evidence="8" key="1">
    <citation type="submission" date="2021-01" db="EMBL/GenBank/DDBJ databases">
        <authorList>
            <person name="Corre E."/>
            <person name="Pelletier E."/>
            <person name="Niang G."/>
            <person name="Scheremetjew M."/>
            <person name="Finn R."/>
            <person name="Kale V."/>
            <person name="Holt S."/>
            <person name="Cochrane G."/>
            <person name="Meng A."/>
            <person name="Brown T."/>
            <person name="Cohen L."/>
        </authorList>
    </citation>
    <scope>NUCLEOTIDE SEQUENCE</scope>
    <source>
        <strain evidence="8">CCMP1413</strain>
    </source>
</reference>
<dbReference type="Pfam" id="PF00428">
    <property type="entry name" value="Ribosomal_60s"/>
    <property type="match status" value="1"/>
</dbReference>
<dbReference type="Gene3D" id="1.10.10.1410">
    <property type="match status" value="1"/>
</dbReference>
<dbReference type="InterPro" id="IPR027534">
    <property type="entry name" value="Ribosomal_P1/P2"/>
</dbReference>
<keyword evidence="6" id="KW-0687">Ribonucleoprotein</keyword>
<keyword evidence="4" id="KW-0597">Phosphoprotein</keyword>
<evidence type="ECO:0008006" key="9">
    <source>
        <dbReference type="Google" id="ProtNLM"/>
    </source>
</evidence>
<evidence type="ECO:0000256" key="6">
    <source>
        <dbReference type="ARBA" id="ARBA00023274"/>
    </source>
</evidence>
<dbReference type="PANTHER" id="PTHR21141:SF5">
    <property type="entry name" value="LARGE RIBOSOMAL SUBUNIT PROTEIN P2"/>
    <property type="match status" value="1"/>
</dbReference>
<dbReference type="InterPro" id="IPR001859">
    <property type="entry name" value="Ribosomal_P1/P2_euk"/>
</dbReference>
<comment type="function">
    <text evidence="1">Plays an important role in the elongation step of protein synthesis.</text>
</comment>
<keyword evidence="5" id="KW-0689">Ribosomal protein</keyword>
<gene>
    <name evidence="8" type="ORF">PCOL08062_LOCUS870</name>
</gene>
<dbReference type="GO" id="GO:0022625">
    <property type="term" value="C:cytosolic large ribosomal subunit"/>
    <property type="evidence" value="ECO:0007669"/>
    <property type="project" value="InterPro"/>
</dbReference>
<feature type="compositionally biased region" description="Low complexity" evidence="7">
    <location>
        <begin position="65"/>
        <end position="87"/>
    </location>
</feature>
<dbReference type="GO" id="GO:0003735">
    <property type="term" value="F:structural constituent of ribosome"/>
    <property type="evidence" value="ECO:0007669"/>
    <property type="project" value="InterPro"/>
</dbReference>
<evidence type="ECO:0000256" key="5">
    <source>
        <dbReference type="ARBA" id="ARBA00022980"/>
    </source>
</evidence>
<organism evidence="8">
    <name type="scientific">Prasinoderma coloniale</name>
    <dbReference type="NCBI Taxonomy" id="156133"/>
    <lineage>
        <taxon>Eukaryota</taxon>
        <taxon>Viridiplantae</taxon>
        <taxon>Prasinodermophyta</taxon>
        <taxon>Prasinodermophyceae</taxon>
        <taxon>Prasinodermales</taxon>
        <taxon>Prasinodermaceae</taxon>
        <taxon>Prasinoderma</taxon>
    </lineage>
</organism>
<evidence type="ECO:0000256" key="3">
    <source>
        <dbReference type="ARBA" id="ARBA00011266"/>
    </source>
</evidence>
<accession>A0A7R9T9I0</accession>
<feature type="compositionally biased region" description="Acidic residues" evidence="7">
    <location>
        <begin position="88"/>
        <end position="107"/>
    </location>
</feature>
<name>A0A7R9T9I0_9VIRI</name>
<dbReference type="GO" id="GO:0002182">
    <property type="term" value="P:cytoplasmic translational elongation"/>
    <property type="evidence" value="ECO:0007669"/>
    <property type="project" value="InterPro"/>
</dbReference>
<protein>
    <recommendedName>
        <fullName evidence="9">60S acidic ribosomal protein P2</fullName>
    </recommendedName>
</protein>
<dbReference type="InterPro" id="IPR044076">
    <property type="entry name" value="Ribosomal_P2"/>
</dbReference>
<evidence type="ECO:0000256" key="2">
    <source>
        <dbReference type="ARBA" id="ARBA00005436"/>
    </source>
</evidence>
<dbReference type="AlphaFoldDB" id="A0A7R9T9I0"/>
<comment type="similarity">
    <text evidence="2">Belongs to the eukaryotic ribosomal protein P1/P2 family.</text>
</comment>
<evidence type="ECO:0000256" key="4">
    <source>
        <dbReference type="ARBA" id="ARBA00022553"/>
    </source>
</evidence>
<sequence length="107" mass="10805">MRVVAAYMLAKQAGKDGSAADIKAILSAAGVEADDAKIELLLKEIEGKDLEEMIKEGAEKLASMPAGGAAAGGAAPAAGGAAAAAAEPEPEPEEEEEEEDMGFDLFD</sequence>
<dbReference type="HAMAP" id="MF_01478">
    <property type="entry name" value="Ribosomal_L12_arch"/>
    <property type="match status" value="1"/>
</dbReference>